<keyword evidence="3" id="KW-0963">Cytoplasm</keyword>
<dbReference type="HOGENOM" id="CLU_015314_4_0_1"/>
<evidence type="ECO:0000313" key="6">
    <source>
        <dbReference type="Proteomes" id="UP000015102"/>
    </source>
</evidence>
<dbReference type="EMBL" id="CAQQ02027150">
    <property type="status" value="NOT_ANNOTATED_CDS"/>
    <property type="molecule type" value="Genomic_DNA"/>
</dbReference>
<comment type="similarity">
    <text evidence="2">Belongs to the vinculin/alpha-catenin family.</text>
</comment>
<dbReference type="InterPro" id="IPR006077">
    <property type="entry name" value="Vinculin/catenin"/>
</dbReference>
<feature type="compositionally biased region" description="Basic and acidic residues" evidence="4">
    <location>
        <begin position="302"/>
        <end position="313"/>
    </location>
</feature>
<feature type="compositionally biased region" description="Polar residues" evidence="4">
    <location>
        <begin position="289"/>
        <end position="299"/>
    </location>
</feature>
<keyword evidence="6" id="KW-1185">Reference proteome</keyword>
<feature type="region of interest" description="Disordered" evidence="4">
    <location>
        <begin position="258"/>
        <end position="313"/>
    </location>
</feature>
<dbReference type="GO" id="GO:0007155">
    <property type="term" value="P:cell adhesion"/>
    <property type="evidence" value="ECO:0007669"/>
    <property type="project" value="InterPro"/>
</dbReference>
<evidence type="ECO:0008006" key="7">
    <source>
        <dbReference type="Google" id="ProtNLM"/>
    </source>
</evidence>
<feature type="region of interest" description="Disordered" evidence="4">
    <location>
        <begin position="326"/>
        <end position="345"/>
    </location>
</feature>
<dbReference type="GO" id="GO:0071944">
    <property type="term" value="C:cell periphery"/>
    <property type="evidence" value="ECO:0007669"/>
    <property type="project" value="UniProtKB-ARBA"/>
</dbReference>
<organism evidence="5 6">
    <name type="scientific">Megaselia scalaris</name>
    <name type="common">Humpbacked fly</name>
    <name type="synonym">Phora scalaris</name>
    <dbReference type="NCBI Taxonomy" id="36166"/>
    <lineage>
        <taxon>Eukaryota</taxon>
        <taxon>Metazoa</taxon>
        <taxon>Ecdysozoa</taxon>
        <taxon>Arthropoda</taxon>
        <taxon>Hexapoda</taxon>
        <taxon>Insecta</taxon>
        <taxon>Pterygota</taxon>
        <taxon>Neoptera</taxon>
        <taxon>Endopterygota</taxon>
        <taxon>Diptera</taxon>
        <taxon>Brachycera</taxon>
        <taxon>Muscomorpha</taxon>
        <taxon>Platypezoidea</taxon>
        <taxon>Phoridae</taxon>
        <taxon>Megaseliini</taxon>
        <taxon>Megaselia</taxon>
    </lineage>
</organism>
<name>T1GGS3_MEGSC</name>
<reference evidence="6" key="1">
    <citation type="submission" date="2013-02" db="EMBL/GenBank/DDBJ databases">
        <authorList>
            <person name="Hughes D."/>
        </authorList>
    </citation>
    <scope>NUCLEOTIDE SEQUENCE</scope>
    <source>
        <strain>Durham</strain>
        <strain evidence="6">NC isolate 2 -- Noor lab</strain>
    </source>
</reference>
<dbReference type="GO" id="GO:0051015">
    <property type="term" value="F:actin filament binding"/>
    <property type="evidence" value="ECO:0007669"/>
    <property type="project" value="InterPro"/>
</dbReference>
<protein>
    <recommendedName>
        <fullName evidence="7">Alpha-catulin</fullName>
    </recommendedName>
</protein>
<dbReference type="PANTHER" id="PTHR46342">
    <property type="entry name" value="ALPHA-CATULIN"/>
    <property type="match status" value="1"/>
</dbReference>
<dbReference type="InterPro" id="IPR036723">
    <property type="entry name" value="Alpha-catenin/vinculin-like_sf"/>
</dbReference>
<dbReference type="GO" id="GO:0005737">
    <property type="term" value="C:cytoplasm"/>
    <property type="evidence" value="ECO:0007669"/>
    <property type="project" value="UniProtKB-SubCell"/>
</dbReference>
<dbReference type="Gene3D" id="1.20.120.230">
    <property type="entry name" value="Alpha-catenin/vinculin-like"/>
    <property type="match status" value="3"/>
</dbReference>
<dbReference type="InterPro" id="IPR030045">
    <property type="entry name" value="CTNNAL1"/>
</dbReference>
<evidence type="ECO:0000256" key="3">
    <source>
        <dbReference type="ARBA" id="ARBA00022490"/>
    </source>
</evidence>
<dbReference type="GO" id="GO:0007266">
    <property type="term" value="P:Rho protein signal transduction"/>
    <property type="evidence" value="ECO:0007669"/>
    <property type="project" value="InterPro"/>
</dbReference>
<evidence type="ECO:0000256" key="4">
    <source>
        <dbReference type="SAM" id="MobiDB-lite"/>
    </source>
</evidence>
<dbReference type="Proteomes" id="UP000015102">
    <property type="component" value="Unassembled WGS sequence"/>
</dbReference>
<evidence type="ECO:0000256" key="2">
    <source>
        <dbReference type="ARBA" id="ARBA00008376"/>
    </source>
</evidence>
<feature type="compositionally biased region" description="Low complexity" evidence="4">
    <location>
        <begin position="195"/>
        <end position="206"/>
    </location>
</feature>
<feature type="region of interest" description="Disordered" evidence="4">
    <location>
        <begin position="192"/>
        <end position="214"/>
    </location>
</feature>
<dbReference type="Pfam" id="PF01044">
    <property type="entry name" value="Vinculin"/>
    <property type="match status" value="1"/>
</dbReference>
<accession>T1GGS3</accession>
<feature type="compositionally biased region" description="Low complexity" evidence="4">
    <location>
        <begin position="260"/>
        <end position="288"/>
    </location>
</feature>
<evidence type="ECO:0000256" key="1">
    <source>
        <dbReference type="ARBA" id="ARBA00004496"/>
    </source>
</evidence>
<proteinExistence type="inferred from homology"/>
<dbReference type="AlphaFoldDB" id="T1GGS3"/>
<sequence>MHAIKRVGQSVNLAVERFVTVGETIADDNPEIKLDMYEACKEARAAGVSIERLCEITATDPLGYPPPDGHLADRSAMIRSARALLSSVTRVLLLADIVVVKQLLLAKDKVNKSLGRLESVASFTEFVRAFSVFGAEMVELAHVTGDRQNDMKDERRRVQMAAARQVLERSTMMLLTSSKTCLRHPECSNGVLDNRSSSSGHLSPRGSTPPHKVNDWISEGSTAYAALKSFSRLLEVYRLRYDESFGHYTNTYRSAGVQGSTDISISNNKKSSTSSISIPSSPYSKDISANGSTYSNRSSRALAEDREFVDSRKDLMRSNSTRDRHHMMHHGHHYHPHHHHPHNHHIRDNNKPYATIDRDVQHSQEFSITTFSAESREHLMTALDIVVEKTQDFTDSAYISHENRENILLLCDRVRLELNKCLRIAVSMDSKYSSNPNYDLDAALDSVLSATHDLSQHLARSVADQQNELHHTIKLAVDFVNNFISAAINEEVDRLQEYSERFHDCFDHILDSLATASRILCSYPSSKIAKENLKVFIEMWQWLAKDVTTISKEIVDAALSTNDRGYLSLPRPG</sequence>
<reference evidence="5" key="2">
    <citation type="submission" date="2015-06" db="UniProtKB">
        <authorList>
            <consortium name="EnsemblMetazoa"/>
        </authorList>
    </citation>
    <scope>IDENTIFICATION</scope>
</reference>
<comment type="subcellular location">
    <subcellularLocation>
        <location evidence="1">Cytoplasm</location>
    </subcellularLocation>
</comment>
<evidence type="ECO:0000313" key="5">
    <source>
        <dbReference type="EnsemblMetazoa" id="MESCA002602-PA"/>
    </source>
</evidence>
<dbReference type="EnsemblMetazoa" id="MESCA002602-RA">
    <property type="protein sequence ID" value="MESCA002602-PA"/>
    <property type="gene ID" value="MESCA002602"/>
</dbReference>
<dbReference type="STRING" id="36166.T1GGS3"/>
<dbReference type="PANTHER" id="PTHR46342:SF1">
    <property type="entry name" value="ALPHA-CATULIN"/>
    <property type="match status" value="1"/>
</dbReference>
<dbReference type="SUPFAM" id="SSF47220">
    <property type="entry name" value="alpha-catenin/vinculin-like"/>
    <property type="match status" value="2"/>
</dbReference>